<reference evidence="3" key="2">
    <citation type="journal article" date="2013" name="PLoS Genet.">
        <title>Comparative genome structure, secondary metabolite, and effector coding capacity across Cochliobolus pathogens.</title>
        <authorList>
            <person name="Condon B.J."/>
            <person name="Leng Y."/>
            <person name="Wu D."/>
            <person name="Bushley K.E."/>
            <person name="Ohm R.A."/>
            <person name="Otillar R."/>
            <person name="Martin J."/>
            <person name="Schackwitz W."/>
            <person name="Grimwood J."/>
            <person name="MohdZainudin N."/>
            <person name="Xue C."/>
            <person name="Wang R."/>
            <person name="Manning V.A."/>
            <person name="Dhillon B."/>
            <person name="Tu Z.J."/>
            <person name="Steffenson B.J."/>
            <person name="Salamov A."/>
            <person name="Sun H."/>
            <person name="Lowry S."/>
            <person name="LaButti K."/>
            <person name="Han J."/>
            <person name="Copeland A."/>
            <person name="Lindquist E."/>
            <person name="Barry K."/>
            <person name="Schmutz J."/>
            <person name="Baker S.E."/>
            <person name="Ciuffetti L.M."/>
            <person name="Grigoriev I.V."/>
            <person name="Zhong S."/>
            <person name="Turgeon B.G."/>
        </authorList>
    </citation>
    <scope>NUCLEOTIDE SEQUENCE [LARGE SCALE GENOMIC DNA]</scope>
    <source>
        <strain evidence="3">ND90Pr / ATCC 201652</strain>
    </source>
</reference>
<name>M2SMM7_COCSN</name>
<evidence type="ECO:0000313" key="3">
    <source>
        <dbReference type="Proteomes" id="UP000016934"/>
    </source>
</evidence>
<dbReference type="Proteomes" id="UP000016934">
    <property type="component" value="Unassembled WGS sequence"/>
</dbReference>
<gene>
    <name evidence="2" type="ORF">COCSADRAFT_42334</name>
</gene>
<dbReference type="OrthoDB" id="2958217at2759"/>
<evidence type="ECO:0000259" key="1">
    <source>
        <dbReference type="Pfam" id="PF06985"/>
    </source>
</evidence>
<dbReference type="EMBL" id="KB445656">
    <property type="protein sequence ID" value="EMD58396.1"/>
    <property type="molecule type" value="Genomic_DNA"/>
</dbReference>
<dbReference type="OMA" id="EYIWINS"/>
<evidence type="ECO:0000313" key="2">
    <source>
        <dbReference type="EMBL" id="EMD58396.1"/>
    </source>
</evidence>
<organism evidence="2 3">
    <name type="scientific">Cochliobolus sativus (strain ND90Pr / ATCC 201652)</name>
    <name type="common">Common root rot and spot blotch fungus</name>
    <name type="synonym">Bipolaris sorokiniana</name>
    <dbReference type="NCBI Taxonomy" id="665912"/>
    <lineage>
        <taxon>Eukaryota</taxon>
        <taxon>Fungi</taxon>
        <taxon>Dikarya</taxon>
        <taxon>Ascomycota</taxon>
        <taxon>Pezizomycotina</taxon>
        <taxon>Dothideomycetes</taxon>
        <taxon>Pleosporomycetidae</taxon>
        <taxon>Pleosporales</taxon>
        <taxon>Pleosporineae</taxon>
        <taxon>Pleosporaceae</taxon>
        <taxon>Bipolaris</taxon>
    </lineage>
</organism>
<proteinExistence type="predicted"/>
<dbReference type="PANTHER" id="PTHR33112:SF16">
    <property type="entry name" value="HETEROKARYON INCOMPATIBILITY DOMAIN-CONTAINING PROTEIN"/>
    <property type="match status" value="1"/>
</dbReference>
<feature type="domain" description="Heterokaryon incompatibility" evidence="1">
    <location>
        <begin position="1"/>
        <end position="57"/>
    </location>
</feature>
<dbReference type="Pfam" id="PF06985">
    <property type="entry name" value="HET"/>
    <property type="match status" value="1"/>
</dbReference>
<dbReference type="AlphaFoldDB" id="M2SMM7"/>
<sequence>QEALQIIRELGYRYLWIDALCIIQGDKKDWASEARKIAQVYSNAELTIVAGRSEDSAKG</sequence>
<dbReference type="InterPro" id="IPR010730">
    <property type="entry name" value="HET"/>
</dbReference>
<dbReference type="PANTHER" id="PTHR33112">
    <property type="entry name" value="DOMAIN PROTEIN, PUTATIVE-RELATED"/>
    <property type="match status" value="1"/>
</dbReference>
<dbReference type="STRING" id="665912.M2SMM7"/>
<reference evidence="2 3" key="1">
    <citation type="journal article" date="2012" name="PLoS Pathog.">
        <title>Diverse lifestyles and strategies of plant pathogenesis encoded in the genomes of eighteen Dothideomycetes fungi.</title>
        <authorList>
            <person name="Ohm R.A."/>
            <person name="Feau N."/>
            <person name="Henrissat B."/>
            <person name="Schoch C.L."/>
            <person name="Horwitz B.A."/>
            <person name="Barry K.W."/>
            <person name="Condon B.J."/>
            <person name="Copeland A.C."/>
            <person name="Dhillon B."/>
            <person name="Glaser F."/>
            <person name="Hesse C.N."/>
            <person name="Kosti I."/>
            <person name="LaButti K."/>
            <person name="Lindquist E.A."/>
            <person name="Lucas S."/>
            <person name="Salamov A.A."/>
            <person name="Bradshaw R.E."/>
            <person name="Ciuffetti L."/>
            <person name="Hamelin R.C."/>
            <person name="Kema G.H.J."/>
            <person name="Lawrence C."/>
            <person name="Scott J.A."/>
            <person name="Spatafora J.W."/>
            <person name="Turgeon B.G."/>
            <person name="de Wit P.J.G.M."/>
            <person name="Zhong S."/>
            <person name="Goodwin S.B."/>
            <person name="Grigoriev I.V."/>
        </authorList>
    </citation>
    <scope>NUCLEOTIDE SEQUENCE [LARGE SCALE GENOMIC DNA]</scope>
    <source>
        <strain evidence="3">ND90Pr / ATCC 201652</strain>
    </source>
</reference>
<protein>
    <recommendedName>
        <fullName evidence="1">Heterokaryon incompatibility domain-containing protein</fullName>
    </recommendedName>
</protein>
<feature type="non-terminal residue" evidence="2">
    <location>
        <position position="59"/>
    </location>
</feature>
<accession>M2SMM7</accession>
<dbReference type="KEGG" id="bsc:COCSADRAFT_42334"/>
<dbReference type="GeneID" id="19140180"/>
<keyword evidence="3" id="KW-1185">Reference proteome</keyword>
<feature type="non-terminal residue" evidence="2">
    <location>
        <position position="1"/>
    </location>
</feature>
<dbReference type="HOGENOM" id="CLU_197189_1_0_1"/>
<dbReference type="RefSeq" id="XP_007705821.1">
    <property type="nucleotide sequence ID" value="XM_007707631.1"/>
</dbReference>